<evidence type="ECO:0000313" key="12">
    <source>
        <dbReference type="Proteomes" id="UP000012589"/>
    </source>
</evidence>
<dbReference type="PANTHER" id="PTHR36108:SF13">
    <property type="entry name" value="COLOSSIN-B-RELATED"/>
    <property type="match status" value="1"/>
</dbReference>
<dbReference type="CDD" id="cd05826">
    <property type="entry name" value="Sortase_B"/>
    <property type="match status" value="1"/>
</dbReference>
<dbReference type="PATRIC" id="fig|1235802.3.peg.5887"/>
<feature type="domain" description="SpaA-like prealbumin fold" evidence="10">
    <location>
        <begin position="1010"/>
        <end position="1089"/>
    </location>
</feature>
<feature type="region of interest" description="Disordered" evidence="6">
    <location>
        <begin position="1424"/>
        <end position="1448"/>
    </location>
</feature>
<feature type="domain" description="SpaA-like prealbumin fold" evidence="10">
    <location>
        <begin position="435"/>
        <end position="500"/>
    </location>
</feature>
<dbReference type="OrthoDB" id="9804660at2"/>
<dbReference type="EMBL" id="AQFT01000167">
    <property type="protein sequence ID" value="EMZ19292.1"/>
    <property type="molecule type" value="Genomic_DNA"/>
</dbReference>
<dbReference type="NCBIfam" id="TIGR03064">
    <property type="entry name" value="sortase_srtB"/>
    <property type="match status" value="1"/>
</dbReference>
<dbReference type="Pfam" id="PF08341">
    <property type="entry name" value="TED"/>
    <property type="match status" value="1"/>
</dbReference>
<evidence type="ECO:0000256" key="7">
    <source>
        <dbReference type="SAM" id="Phobius"/>
    </source>
</evidence>
<dbReference type="eggNOG" id="COG4509">
    <property type="taxonomic scope" value="Bacteria"/>
</dbReference>
<evidence type="ECO:0000256" key="3">
    <source>
        <dbReference type="ARBA" id="ARBA00022729"/>
    </source>
</evidence>
<name>N1ZQK5_9FIRM</name>
<dbReference type="eggNOG" id="COG4932">
    <property type="taxonomic scope" value="Bacteria"/>
</dbReference>
<keyword evidence="3 8" id="KW-0732">Signal</keyword>
<feature type="compositionally biased region" description="Low complexity" evidence="6">
    <location>
        <begin position="1319"/>
        <end position="1335"/>
    </location>
</feature>
<feature type="active site" description="Proton donor/acceptor" evidence="5">
    <location>
        <position position="1526"/>
    </location>
</feature>
<keyword evidence="4" id="KW-0378">Hydrolase</keyword>
<dbReference type="InterPro" id="IPR005754">
    <property type="entry name" value="Sortase"/>
</dbReference>
<keyword evidence="12" id="KW-1185">Reference proteome</keyword>
<accession>N1ZQK5</accession>
<feature type="domain" description="SpaA-like prealbumin fold" evidence="10">
    <location>
        <begin position="639"/>
        <end position="738"/>
    </location>
</feature>
<feature type="active site" description="Acyl-thioester intermediate" evidence="5">
    <location>
        <position position="1624"/>
    </location>
</feature>
<feature type="compositionally biased region" description="Acidic residues" evidence="6">
    <location>
        <begin position="1434"/>
        <end position="1444"/>
    </location>
</feature>
<proteinExistence type="inferred from homology"/>
<evidence type="ECO:0000256" key="1">
    <source>
        <dbReference type="ARBA" id="ARBA00007257"/>
    </source>
</evidence>
<comment type="caution">
    <text evidence="11">The sequence shown here is derived from an EMBL/GenBank/DDBJ whole genome shotgun (WGS) entry which is preliminary data.</text>
</comment>
<dbReference type="PANTHER" id="PTHR36108">
    <property type="entry name" value="COLOSSIN-B-RELATED"/>
    <property type="match status" value="1"/>
</dbReference>
<dbReference type="InterPro" id="IPR013783">
    <property type="entry name" value="Ig-like_fold"/>
</dbReference>
<keyword evidence="7" id="KW-0472">Membrane</keyword>
<dbReference type="HOGENOM" id="CLU_005033_0_0_9"/>
<dbReference type="STRING" id="1235802.C823_05582"/>
<evidence type="ECO:0000256" key="6">
    <source>
        <dbReference type="SAM" id="MobiDB-lite"/>
    </source>
</evidence>
<feature type="domain" description="SpaA-like prealbumin fold" evidence="10">
    <location>
        <begin position="794"/>
        <end position="855"/>
    </location>
</feature>
<dbReference type="Proteomes" id="UP000012589">
    <property type="component" value="Unassembled WGS sequence"/>
</dbReference>
<dbReference type="InterPro" id="IPR041033">
    <property type="entry name" value="SpaA_PFL_dom_1"/>
</dbReference>
<evidence type="ECO:0000313" key="11">
    <source>
        <dbReference type="EMBL" id="EMZ19292.1"/>
    </source>
</evidence>
<feature type="domain" description="SpaA-like prealbumin fold" evidence="10">
    <location>
        <begin position="1109"/>
        <end position="1198"/>
    </location>
</feature>
<feature type="transmembrane region" description="Helical" evidence="7">
    <location>
        <begin position="1348"/>
        <end position="1370"/>
    </location>
</feature>
<dbReference type="Pfam" id="PF04203">
    <property type="entry name" value="Sortase"/>
    <property type="match status" value="1"/>
</dbReference>
<feature type="domain" description="SpaA-like prealbumin fold" evidence="10">
    <location>
        <begin position="1215"/>
        <end position="1301"/>
    </location>
</feature>
<evidence type="ECO:0000256" key="2">
    <source>
        <dbReference type="ARBA" id="ARBA00022525"/>
    </source>
</evidence>
<keyword evidence="2" id="KW-0964">Secreted</keyword>
<keyword evidence="7" id="KW-0812">Transmembrane</keyword>
<dbReference type="Gene3D" id="2.40.260.10">
    <property type="entry name" value="Sortase"/>
    <property type="match status" value="1"/>
</dbReference>
<dbReference type="SUPFAM" id="SSF63817">
    <property type="entry name" value="Sortase"/>
    <property type="match status" value="1"/>
</dbReference>
<evidence type="ECO:0000259" key="9">
    <source>
        <dbReference type="Pfam" id="PF08341"/>
    </source>
</evidence>
<evidence type="ECO:0000256" key="4">
    <source>
        <dbReference type="ARBA" id="ARBA00022801"/>
    </source>
</evidence>
<dbReference type="InterPro" id="IPR013552">
    <property type="entry name" value="Thioester_dom"/>
</dbReference>
<reference evidence="11 12" key="1">
    <citation type="journal article" date="2014" name="Genome Announc.">
        <title>Draft genome sequences of the altered schaedler flora, a defined bacterial community from gnotobiotic mice.</title>
        <authorList>
            <person name="Wannemuehler M.J."/>
            <person name="Overstreet A.M."/>
            <person name="Ward D.V."/>
            <person name="Phillips G.J."/>
        </authorList>
    </citation>
    <scope>NUCLEOTIDE SEQUENCE [LARGE SCALE GENOMIC DNA]</scope>
    <source>
        <strain evidence="11 12">ASF492</strain>
    </source>
</reference>
<dbReference type="GO" id="GO:0016787">
    <property type="term" value="F:hydrolase activity"/>
    <property type="evidence" value="ECO:0007669"/>
    <property type="project" value="UniProtKB-KW"/>
</dbReference>
<feature type="transmembrane region" description="Helical" evidence="7">
    <location>
        <begin position="1382"/>
        <end position="1405"/>
    </location>
</feature>
<evidence type="ECO:0000259" key="10">
    <source>
        <dbReference type="Pfam" id="PF17802"/>
    </source>
</evidence>
<evidence type="ECO:0000256" key="5">
    <source>
        <dbReference type="PIRSR" id="PIRSR605754-1"/>
    </source>
</evidence>
<feature type="domain" description="Thioester" evidence="9">
    <location>
        <begin position="98"/>
        <end position="214"/>
    </location>
</feature>
<feature type="chain" id="PRO_5004113639" evidence="8">
    <location>
        <begin position="33"/>
        <end position="1643"/>
    </location>
</feature>
<feature type="region of interest" description="Disordered" evidence="6">
    <location>
        <begin position="1298"/>
        <end position="1337"/>
    </location>
</feature>
<evidence type="ECO:0000256" key="8">
    <source>
        <dbReference type="SAM" id="SignalP"/>
    </source>
</evidence>
<sequence length="1643" mass="178873">MVNMKKHGLKRILALLLCAVCLCGVSPSQAFAASVGQKASSWLGDQYVGSDGQHYYAPAPYTYLVYNSDGTMDVRSSSGGSAYRHYMLTASDGSSQQVYCVESGIAYNTSDNTYTSESGTNSNYLNLLPAEARRGITLTAIYGWKPGASLPVSGINEDDYKMATQIILWEYQQQLRSDPYSRHGNGQANADQYFSVIAGRPAEKAYNWILSQVASHSTVPSFTSTKKSEAPELELKWDTEKKVYTLTVTDTNNLKIDLETLKGSGVSVTRSGNKYTFTSKNMIMDPVAFEFRKDIPVANDMLIWGRPGYQTMMTGASDPVSFFVKIKTETYGTAKIVKTSEDGIVSGIPFQISGTDILGNKVDETVTTGENGQIKEKLLPGTYLVKELPVDRYVTPSAQYATIESGQTATVHFSNILKKFRVHVVKSDADTGAAQGDATLAGAVYGIYNNGELVDTYTTGPDGSFMTRYYVCGDNWTVREIEPSTGYLLNDTVYEVGASPTLYEVELNTTENQVTETVIYGNIQLVKHTDDLDPDVSGDENTDEPNEGVIERPEAGAVFEVYLKAAGSYDAAKESERDLLTTDGDGFASSKMLPYGHYTVHQVSGEEGKAFIPDFTVFVSSNGQTYSYILNNRTITARLRVEKCDAETGNIIPMTGTGFQIRDLSTGELVSQEIYYPNPETLDTFYVSDEGWLMLPEPLHTGDYELYEVAAPYGYVLSSEPVPFTIDGSEALVTVTQHNMPQKGQLAITKTGEVFASVQENGSLYQPVYEVMGLPGAVYDVIADEDIYTGDGTLRAAKDAVVENLTTGEDGTAQSGLLYLGRYRLEERQAPEGMVLNTQPEYAELTYAGETVEVTQAAVGLYDERQKVAVSLSKALETDGLFGLGMNEEYKDISFGLYASADLTALDGSVIPAGGLLEVVSVDPDGAGGYGASFASDLPFGSYYVKERTTNSAYILPDTEYPVVFEYAGQEAALVQILVNEGGAVPNDLLRGRVDGVKVGEDPEGGEDVELAGAVMGLFKPDTEEFTGENALLTVTTAEDGSFSFENIPYGHWIVKEISSPALYTVSPEQHHIYIGVDGQSIEIKVENTLIRGSVQVMKTEAVDEPSSVEKKDKDNNTFLRFLSGAVFDLYEDTNGNGEFDSEDTKAGTLKESDAGYHTAEGLLAKGYFVKESKAPEGYQMDENAYYFEITEDGQVAVVENGEAGRGFTNEAYRGNLKITKDSSDGRKDGFAFEVKNADGSYCETFTSPESGVIEVKGLRVGIYTVTEISNRASRDYIIPDAATVEIKADETATVQFFNEKPEKPKTPENPKETEQPKTPDTPSTPSNPVTPSNPYKAVPQTGDDNFIFLYGGLLVLAVIGGGLSAAVYFKKGKHGRNTVRAKTACIAVLFLCAALALGCGFLIVRDLSQYAESAGTYDGLAEHVEIPGRTGEPEEPGAEEETGREDSSAVLPVVDFEALRENGPDIIGWINLPDTAINYPVTQTDNNEYYLHHLYDGTYNKVGCLFADYENQADFSDRNTIIYGHNMRDGSMFAALNEYGGQSYYDGHPQMYLVTPDGGYVMEVFSAFEAKPEESGSDTSPWRLSWKDDGAYTTWLSEMADRSVIETDVTVTSSDKVLTLSTCTPGGKSRFIVMGKLAAVND</sequence>
<keyword evidence="7" id="KW-1133">Transmembrane helix</keyword>
<dbReference type="InterPro" id="IPR009835">
    <property type="entry name" value="SrtB"/>
</dbReference>
<dbReference type="Gene3D" id="2.60.40.10">
    <property type="entry name" value="Immunoglobulins"/>
    <property type="match status" value="8"/>
</dbReference>
<protein>
    <submittedName>
        <fullName evidence="11">SrtB family sortase</fullName>
    </submittedName>
</protein>
<feature type="compositionally biased region" description="Basic and acidic residues" evidence="6">
    <location>
        <begin position="1300"/>
        <end position="1318"/>
    </location>
</feature>
<gene>
    <name evidence="11" type="ORF">C823_05582</name>
</gene>
<organism evidence="11 12">
    <name type="scientific">Eubacterium plexicaudatum ASF492</name>
    <dbReference type="NCBI Taxonomy" id="1235802"/>
    <lineage>
        <taxon>Bacteria</taxon>
        <taxon>Bacillati</taxon>
        <taxon>Bacillota</taxon>
        <taxon>Clostridia</taxon>
        <taxon>Eubacteriales</taxon>
        <taxon>Eubacteriaceae</taxon>
        <taxon>Eubacterium</taxon>
    </lineage>
</organism>
<comment type="similarity">
    <text evidence="1">Belongs to the serine-aspartate repeat-containing protein (SDr) family.</text>
</comment>
<dbReference type="Pfam" id="PF17802">
    <property type="entry name" value="SpaA"/>
    <property type="match status" value="6"/>
</dbReference>
<dbReference type="InterPro" id="IPR023365">
    <property type="entry name" value="Sortase_dom-sf"/>
</dbReference>
<feature type="signal peptide" evidence="8">
    <location>
        <begin position="1"/>
        <end position="32"/>
    </location>
</feature>